<gene>
    <name evidence="1" type="ORF">GUITHDRAFT_156488</name>
</gene>
<dbReference type="EMBL" id="JH993236">
    <property type="protein sequence ID" value="EKX31791.1"/>
    <property type="molecule type" value="Genomic_DNA"/>
</dbReference>
<dbReference type="RefSeq" id="XP_005818771.1">
    <property type="nucleotide sequence ID" value="XM_005818714.1"/>
</dbReference>
<protein>
    <submittedName>
        <fullName evidence="1 2">Uncharacterized protein</fullName>
    </submittedName>
</protein>
<evidence type="ECO:0000313" key="1">
    <source>
        <dbReference type="EMBL" id="EKX31791.1"/>
    </source>
</evidence>
<sequence length="225" mass="24331">MPPGADGPGFASSIQTAAQSIGTGSQIKTIDMSESQSQPLSARERLRQHVNRNIQMQQELARQQAEKQAIIHASASPSLHGKQSGAILGVQNQAGGLESLYAPIQDTRLGKHDIHANHASQAGILSVTPKQLTHADVLSVPINMSVDMTGPLETQYDSPADFDHANDLAETAPFIPSQEWNDPNLIDGDSSHLYYSHEECRPVPDVVDDDWVQGLYDMEGMVAES</sequence>
<evidence type="ECO:0000313" key="3">
    <source>
        <dbReference type="Proteomes" id="UP000011087"/>
    </source>
</evidence>
<evidence type="ECO:0000313" key="2">
    <source>
        <dbReference type="EnsemblProtists" id="EKX31791"/>
    </source>
</evidence>
<reference evidence="2" key="3">
    <citation type="submission" date="2015-06" db="UniProtKB">
        <authorList>
            <consortium name="EnsemblProtists"/>
        </authorList>
    </citation>
    <scope>IDENTIFICATION</scope>
</reference>
<dbReference type="EnsemblProtists" id="EKX31791">
    <property type="protein sequence ID" value="EKX31791"/>
    <property type="gene ID" value="GUITHDRAFT_156488"/>
</dbReference>
<organism evidence="1">
    <name type="scientific">Guillardia theta (strain CCMP2712)</name>
    <name type="common">Cryptophyte</name>
    <dbReference type="NCBI Taxonomy" id="905079"/>
    <lineage>
        <taxon>Eukaryota</taxon>
        <taxon>Cryptophyceae</taxon>
        <taxon>Pyrenomonadales</taxon>
        <taxon>Geminigeraceae</taxon>
        <taxon>Guillardia</taxon>
    </lineage>
</organism>
<keyword evidence="3" id="KW-1185">Reference proteome</keyword>
<proteinExistence type="predicted"/>
<name>L1I6E5_GUITC</name>
<dbReference type="GeneID" id="17288521"/>
<accession>L1I6E5</accession>
<dbReference type="KEGG" id="gtt:GUITHDRAFT_156488"/>
<reference evidence="1 3" key="1">
    <citation type="journal article" date="2012" name="Nature">
        <title>Algal genomes reveal evolutionary mosaicism and the fate of nucleomorphs.</title>
        <authorList>
            <consortium name="DOE Joint Genome Institute"/>
            <person name="Curtis B.A."/>
            <person name="Tanifuji G."/>
            <person name="Burki F."/>
            <person name="Gruber A."/>
            <person name="Irimia M."/>
            <person name="Maruyama S."/>
            <person name="Arias M.C."/>
            <person name="Ball S.G."/>
            <person name="Gile G.H."/>
            <person name="Hirakawa Y."/>
            <person name="Hopkins J.F."/>
            <person name="Kuo A."/>
            <person name="Rensing S.A."/>
            <person name="Schmutz J."/>
            <person name="Symeonidi A."/>
            <person name="Elias M."/>
            <person name="Eveleigh R.J."/>
            <person name="Herman E.K."/>
            <person name="Klute M.J."/>
            <person name="Nakayama T."/>
            <person name="Obornik M."/>
            <person name="Reyes-Prieto A."/>
            <person name="Armbrust E.V."/>
            <person name="Aves S.J."/>
            <person name="Beiko R.G."/>
            <person name="Coutinho P."/>
            <person name="Dacks J.B."/>
            <person name="Durnford D.G."/>
            <person name="Fast N.M."/>
            <person name="Green B.R."/>
            <person name="Grisdale C.J."/>
            <person name="Hempel F."/>
            <person name="Henrissat B."/>
            <person name="Hoppner M.P."/>
            <person name="Ishida K."/>
            <person name="Kim E."/>
            <person name="Koreny L."/>
            <person name="Kroth P.G."/>
            <person name="Liu Y."/>
            <person name="Malik S.B."/>
            <person name="Maier U.G."/>
            <person name="McRose D."/>
            <person name="Mock T."/>
            <person name="Neilson J.A."/>
            <person name="Onodera N.T."/>
            <person name="Poole A.M."/>
            <person name="Pritham E.J."/>
            <person name="Richards T.A."/>
            <person name="Rocap G."/>
            <person name="Roy S.W."/>
            <person name="Sarai C."/>
            <person name="Schaack S."/>
            <person name="Shirato S."/>
            <person name="Slamovits C.H."/>
            <person name="Spencer D.F."/>
            <person name="Suzuki S."/>
            <person name="Worden A.Z."/>
            <person name="Zauner S."/>
            <person name="Barry K."/>
            <person name="Bell C."/>
            <person name="Bharti A.K."/>
            <person name="Crow J.A."/>
            <person name="Grimwood J."/>
            <person name="Kramer R."/>
            <person name="Lindquist E."/>
            <person name="Lucas S."/>
            <person name="Salamov A."/>
            <person name="McFadden G.I."/>
            <person name="Lane C.E."/>
            <person name="Keeling P.J."/>
            <person name="Gray M.W."/>
            <person name="Grigoriev I.V."/>
            <person name="Archibald J.M."/>
        </authorList>
    </citation>
    <scope>NUCLEOTIDE SEQUENCE</scope>
    <source>
        <strain evidence="1 3">CCMP2712</strain>
    </source>
</reference>
<dbReference type="AlphaFoldDB" id="L1I6E5"/>
<dbReference type="PaxDb" id="55529-EKX31791"/>
<dbReference type="HOGENOM" id="CLU_1231866_0_0_1"/>
<reference evidence="3" key="2">
    <citation type="submission" date="2012-11" db="EMBL/GenBank/DDBJ databases">
        <authorList>
            <person name="Kuo A."/>
            <person name="Curtis B.A."/>
            <person name="Tanifuji G."/>
            <person name="Burki F."/>
            <person name="Gruber A."/>
            <person name="Irimia M."/>
            <person name="Maruyama S."/>
            <person name="Arias M.C."/>
            <person name="Ball S.G."/>
            <person name="Gile G.H."/>
            <person name="Hirakawa Y."/>
            <person name="Hopkins J.F."/>
            <person name="Rensing S.A."/>
            <person name="Schmutz J."/>
            <person name="Symeonidi A."/>
            <person name="Elias M."/>
            <person name="Eveleigh R.J."/>
            <person name="Herman E.K."/>
            <person name="Klute M.J."/>
            <person name="Nakayama T."/>
            <person name="Obornik M."/>
            <person name="Reyes-Prieto A."/>
            <person name="Armbrust E.V."/>
            <person name="Aves S.J."/>
            <person name="Beiko R.G."/>
            <person name="Coutinho P."/>
            <person name="Dacks J.B."/>
            <person name="Durnford D.G."/>
            <person name="Fast N.M."/>
            <person name="Green B.R."/>
            <person name="Grisdale C."/>
            <person name="Hempe F."/>
            <person name="Henrissat B."/>
            <person name="Hoppner M.P."/>
            <person name="Ishida K.-I."/>
            <person name="Kim E."/>
            <person name="Koreny L."/>
            <person name="Kroth P.G."/>
            <person name="Liu Y."/>
            <person name="Malik S.-B."/>
            <person name="Maier U.G."/>
            <person name="McRose D."/>
            <person name="Mock T."/>
            <person name="Neilson J.A."/>
            <person name="Onodera N.T."/>
            <person name="Poole A.M."/>
            <person name="Pritham E.J."/>
            <person name="Richards T.A."/>
            <person name="Rocap G."/>
            <person name="Roy S.W."/>
            <person name="Sarai C."/>
            <person name="Schaack S."/>
            <person name="Shirato S."/>
            <person name="Slamovits C.H."/>
            <person name="Spencer D.F."/>
            <person name="Suzuki S."/>
            <person name="Worden A.Z."/>
            <person name="Zauner S."/>
            <person name="Barry K."/>
            <person name="Bell C."/>
            <person name="Bharti A.K."/>
            <person name="Crow J.A."/>
            <person name="Grimwood J."/>
            <person name="Kramer R."/>
            <person name="Lindquist E."/>
            <person name="Lucas S."/>
            <person name="Salamov A."/>
            <person name="McFadden G.I."/>
            <person name="Lane C.E."/>
            <person name="Keeling P.J."/>
            <person name="Gray M.W."/>
            <person name="Grigoriev I.V."/>
            <person name="Archibald J.M."/>
        </authorList>
    </citation>
    <scope>NUCLEOTIDE SEQUENCE</scope>
    <source>
        <strain evidence="3">CCMP2712</strain>
    </source>
</reference>
<dbReference type="Proteomes" id="UP000011087">
    <property type="component" value="Unassembled WGS sequence"/>
</dbReference>